<feature type="domain" description="VWFA" evidence="2">
    <location>
        <begin position="180"/>
        <end position="353"/>
    </location>
</feature>
<protein>
    <submittedName>
        <fullName evidence="5">Uncharacterized protein LOC115231099</fullName>
    </submittedName>
</protein>
<evidence type="ECO:0000256" key="1">
    <source>
        <dbReference type="SAM" id="SignalP"/>
    </source>
</evidence>
<dbReference type="PROSITE" id="PS50234">
    <property type="entry name" value="VWFA"/>
    <property type="match status" value="1"/>
</dbReference>
<dbReference type="InterPro" id="IPR050525">
    <property type="entry name" value="ECM_Assembly_Org"/>
</dbReference>
<accession>A0A6P7TZ12</accession>
<dbReference type="Gene3D" id="3.40.50.410">
    <property type="entry name" value="von Willebrand factor, type A domain"/>
    <property type="match status" value="1"/>
</dbReference>
<dbReference type="InterPro" id="IPR002035">
    <property type="entry name" value="VWF_A"/>
</dbReference>
<gene>
    <name evidence="5" type="primary">LOC115231099</name>
</gene>
<name>A0A6P7TZ12_9MOLL</name>
<proteinExistence type="predicted"/>
<evidence type="ECO:0000259" key="2">
    <source>
        <dbReference type="PROSITE" id="PS50234"/>
    </source>
</evidence>
<dbReference type="Pfam" id="PF00092">
    <property type="entry name" value="VWA"/>
    <property type="match status" value="1"/>
</dbReference>
<dbReference type="GO" id="GO:0005576">
    <property type="term" value="C:extracellular region"/>
    <property type="evidence" value="ECO:0007669"/>
    <property type="project" value="InterPro"/>
</dbReference>
<dbReference type="Gene3D" id="2.170.140.10">
    <property type="entry name" value="Chitin binding domain"/>
    <property type="match status" value="1"/>
</dbReference>
<dbReference type="GO" id="GO:0008061">
    <property type="term" value="F:chitin binding"/>
    <property type="evidence" value="ECO:0007669"/>
    <property type="project" value="InterPro"/>
</dbReference>
<evidence type="ECO:0000313" key="4">
    <source>
        <dbReference type="Proteomes" id="UP000515154"/>
    </source>
</evidence>
<dbReference type="PANTHER" id="PTHR24020:SF20">
    <property type="entry name" value="PH DOMAIN-CONTAINING PROTEIN"/>
    <property type="match status" value="1"/>
</dbReference>
<dbReference type="InterPro" id="IPR036508">
    <property type="entry name" value="Chitin-bd_dom_sf"/>
</dbReference>
<dbReference type="Proteomes" id="UP000515154">
    <property type="component" value="Unplaced"/>
</dbReference>
<sequence length="676" mass="74500">MTIKYLLFVISCLGVARHAYAVDLTLKSGETSNAAIDATIKKIRDNCILAQDYFFLKRLSVAQMNSIAATTGGIWRVTNTELTKVQDACNSKLKTNCSQVKTVFNVDVSTLTMSDLQKPLYSGLVMSLLILNSMLPVPLQKAKQAQSWKTHINSNGDTTDFVTWSNELEQLDDCAGAQMDLLFLIDSSGSVGKDNFIKTLAFLNNIVSTLDIGEEETRVAVIRFSDFSIVSFNLGKYSTKTAVTSAINAIYYDGGLTYTDLALDLARTDIFATTTRKSIAAKVLVLLTDGRSRSEAKTVAAAKKLKDMGVTIFTIGVVNPRKSELMASASEPNCTHFIDLKSYDDIDFIVKEIKTETCKAVLIAENGVDLSNNPIPKTNKPKEQVVDVTKTIQSNSGTIITVSVQCGEVTVYGAYNNSQPSLASYDYMTNATDTNPGKLYIVKPTYPSTFHLTIISRRRIDPRISTCHNPQYNVSFEATDASIKVKCAQNNKEVLCSSDDLKDVLGKNIQYPCTSETRQKGQFFFPYPNQAGKYFACDSTGKLTIVLCVGKEIFIAPLKTCKPVQGIALPPKPCIYNQTPFYFPHPETLSKFIQCSQWGQMFEMPCPPGLSWNPSIMTCVTLDPSVSVCGANTNGQFQPHPLNSTYFIVCGAGTDYRLRMCENCQTWDQTKIQCVT</sequence>
<evidence type="ECO:0000259" key="3">
    <source>
        <dbReference type="PROSITE" id="PS50940"/>
    </source>
</evidence>
<dbReference type="PROSITE" id="PS50940">
    <property type="entry name" value="CHIT_BIND_II"/>
    <property type="match status" value="1"/>
</dbReference>
<dbReference type="SMART" id="SM00327">
    <property type="entry name" value="VWA"/>
    <property type="match status" value="1"/>
</dbReference>
<dbReference type="PRINTS" id="PR00453">
    <property type="entry name" value="VWFADOMAIN"/>
</dbReference>
<dbReference type="PANTHER" id="PTHR24020">
    <property type="entry name" value="COLLAGEN ALPHA"/>
    <property type="match status" value="1"/>
</dbReference>
<keyword evidence="1" id="KW-0732">Signal</keyword>
<dbReference type="CDD" id="cd01450">
    <property type="entry name" value="vWFA_subfamily_ECM"/>
    <property type="match status" value="1"/>
</dbReference>
<dbReference type="Pfam" id="PF01607">
    <property type="entry name" value="CBM_14"/>
    <property type="match status" value="1"/>
</dbReference>
<dbReference type="SMART" id="SM00494">
    <property type="entry name" value="ChtBD2"/>
    <property type="match status" value="1"/>
</dbReference>
<dbReference type="SUPFAM" id="SSF57625">
    <property type="entry name" value="Invertebrate chitin-binding proteins"/>
    <property type="match status" value="2"/>
</dbReference>
<feature type="chain" id="PRO_5028982690" evidence="1">
    <location>
        <begin position="22"/>
        <end position="676"/>
    </location>
</feature>
<evidence type="ECO:0000313" key="5">
    <source>
        <dbReference type="RefSeq" id="XP_029657043.2"/>
    </source>
</evidence>
<dbReference type="AlphaFoldDB" id="A0A6P7TZ12"/>
<dbReference type="SUPFAM" id="SSF53300">
    <property type="entry name" value="vWA-like"/>
    <property type="match status" value="1"/>
</dbReference>
<dbReference type="RefSeq" id="XP_029657043.2">
    <property type="nucleotide sequence ID" value="XM_029801183.2"/>
</dbReference>
<organism evidence="4 5">
    <name type="scientific">Octopus sinensis</name>
    <name type="common">East Asian common octopus</name>
    <dbReference type="NCBI Taxonomy" id="2607531"/>
    <lineage>
        <taxon>Eukaryota</taxon>
        <taxon>Metazoa</taxon>
        <taxon>Spiralia</taxon>
        <taxon>Lophotrochozoa</taxon>
        <taxon>Mollusca</taxon>
        <taxon>Cephalopoda</taxon>
        <taxon>Coleoidea</taxon>
        <taxon>Octopodiformes</taxon>
        <taxon>Octopoda</taxon>
        <taxon>Incirrata</taxon>
        <taxon>Octopodidae</taxon>
        <taxon>Octopus</taxon>
    </lineage>
</organism>
<feature type="domain" description="Chitin-binding type-2" evidence="3">
    <location>
        <begin position="571"/>
        <end position="631"/>
    </location>
</feature>
<dbReference type="InterPro" id="IPR002557">
    <property type="entry name" value="Chitin-bd_dom"/>
</dbReference>
<dbReference type="InterPro" id="IPR036465">
    <property type="entry name" value="vWFA_dom_sf"/>
</dbReference>
<keyword evidence="4" id="KW-1185">Reference proteome</keyword>
<dbReference type="KEGG" id="osn:115231099"/>
<reference evidence="5" key="1">
    <citation type="submission" date="2025-08" db="UniProtKB">
        <authorList>
            <consortium name="RefSeq"/>
        </authorList>
    </citation>
    <scope>IDENTIFICATION</scope>
</reference>
<feature type="signal peptide" evidence="1">
    <location>
        <begin position="1"/>
        <end position="21"/>
    </location>
</feature>